<dbReference type="AlphaFoldDB" id="A0A3P6BZJ4"/>
<dbReference type="GO" id="GO:0046872">
    <property type="term" value="F:metal ion binding"/>
    <property type="evidence" value="ECO:0007669"/>
    <property type="project" value="InterPro"/>
</dbReference>
<dbReference type="EMBL" id="LR031872">
    <property type="protein sequence ID" value="VDD01019.1"/>
    <property type="molecule type" value="Genomic_DNA"/>
</dbReference>
<organism evidence="2">
    <name type="scientific">Brassica oleracea</name>
    <name type="common">Wild cabbage</name>
    <dbReference type="NCBI Taxonomy" id="3712"/>
    <lineage>
        <taxon>Eukaryota</taxon>
        <taxon>Viridiplantae</taxon>
        <taxon>Streptophyta</taxon>
        <taxon>Embryophyta</taxon>
        <taxon>Tracheophyta</taxon>
        <taxon>Spermatophyta</taxon>
        <taxon>Magnoliopsida</taxon>
        <taxon>eudicotyledons</taxon>
        <taxon>Gunneridae</taxon>
        <taxon>Pentapetalae</taxon>
        <taxon>rosids</taxon>
        <taxon>malvids</taxon>
        <taxon>Brassicales</taxon>
        <taxon>Brassicaceae</taxon>
        <taxon>Brassiceae</taxon>
        <taxon>Brassica</taxon>
    </lineage>
</organism>
<name>A0A3P6BZJ4_BRAOL</name>
<dbReference type="PANTHER" id="PTHR47005">
    <property type="entry name" value="HEAVY METAL TRANSPORT/DETOXIFICATION SUPERFAMILY PROTEIN"/>
    <property type="match status" value="1"/>
</dbReference>
<proteinExistence type="predicted"/>
<reference evidence="2" key="1">
    <citation type="submission" date="2018-11" db="EMBL/GenBank/DDBJ databases">
        <authorList>
            <consortium name="Genoscope - CEA"/>
            <person name="William W."/>
        </authorList>
    </citation>
    <scope>NUCLEOTIDE SEQUENCE</scope>
</reference>
<dbReference type="SUPFAM" id="SSF55008">
    <property type="entry name" value="HMA, heavy metal-associated domain"/>
    <property type="match status" value="1"/>
</dbReference>
<sequence length="170" mass="19157">MKLSVDLACSKCYKKAKKALRKFPQIRDELYDEKANTIIIKVICYDPEKLMNKLCYKGDGSIKSIVILEPPKPAPAQAQPSEKPKEPEKVPAPAPVPVQVPAPTPAQAPVPILVQAPVYHFGPYYPDYEAQQYWYPRRPVYHICGVGPHPHCCEFHCCHEVTYQPSCSIL</sequence>
<evidence type="ECO:0000313" key="2">
    <source>
        <dbReference type="EMBL" id="VDD01019.1"/>
    </source>
</evidence>
<gene>
    <name evidence="2" type="ORF">BOLC3T21328H</name>
</gene>
<feature type="region of interest" description="Disordered" evidence="1">
    <location>
        <begin position="72"/>
        <end position="96"/>
    </location>
</feature>
<dbReference type="InterPro" id="IPR036163">
    <property type="entry name" value="HMA_dom_sf"/>
</dbReference>
<accession>A0A3P6BZJ4</accession>
<dbReference type="PANTHER" id="PTHR47005:SF5">
    <property type="entry name" value="HEAVY METAL TRANSPORT_DETOXIFICATION SUPERFAMILY PROTEIN"/>
    <property type="match status" value="1"/>
</dbReference>
<protein>
    <recommendedName>
        <fullName evidence="3">HMA domain-containing protein</fullName>
    </recommendedName>
</protein>
<evidence type="ECO:0000256" key="1">
    <source>
        <dbReference type="SAM" id="MobiDB-lite"/>
    </source>
</evidence>
<evidence type="ECO:0008006" key="3">
    <source>
        <dbReference type="Google" id="ProtNLM"/>
    </source>
</evidence>